<comment type="caution">
    <text evidence="4">The sequence shown here is derived from an EMBL/GenBank/DDBJ whole genome shotgun (WGS) entry which is preliminary data.</text>
</comment>
<dbReference type="OrthoDB" id="194358at2759"/>
<dbReference type="PROSITE" id="PS50297">
    <property type="entry name" value="ANK_REP_REGION"/>
    <property type="match status" value="5"/>
</dbReference>
<dbReference type="AlphaFoldDB" id="A0A9W7D9P8"/>
<dbReference type="EMBL" id="BSXW01012428">
    <property type="protein sequence ID" value="GMF64735.1"/>
    <property type="molecule type" value="Genomic_DNA"/>
</dbReference>
<dbReference type="PROSITE" id="PS50088">
    <property type="entry name" value="ANK_REPEAT"/>
    <property type="match status" value="5"/>
</dbReference>
<evidence type="ECO:0000256" key="3">
    <source>
        <dbReference type="PROSITE-ProRule" id="PRU00023"/>
    </source>
</evidence>
<dbReference type="Pfam" id="PF00023">
    <property type="entry name" value="Ank"/>
    <property type="match status" value="1"/>
</dbReference>
<dbReference type="Pfam" id="PF12796">
    <property type="entry name" value="Ank_2"/>
    <property type="match status" value="2"/>
</dbReference>
<dbReference type="InterPro" id="IPR002110">
    <property type="entry name" value="Ankyrin_rpt"/>
</dbReference>
<evidence type="ECO:0000313" key="4">
    <source>
        <dbReference type="EMBL" id="GMF64735.1"/>
    </source>
</evidence>
<feature type="repeat" description="ANK" evidence="3">
    <location>
        <begin position="272"/>
        <end position="304"/>
    </location>
</feature>
<name>A0A9W7D9P8_9STRA</name>
<organism evidence="4 5">
    <name type="scientific">Phytophthora lilii</name>
    <dbReference type="NCBI Taxonomy" id="2077276"/>
    <lineage>
        <taxon>Eukaryota</taxon>
        <taxon>Sar</taxon>
        <taxon>Stramenopiles</taxon>
        <taxon>Oomycota</taxon>
        <taxon>Peronosporomycetes</taxon>
        <taxon>Peronosporales</taxon>
        <taxon>Peronosporaceae</taxon>
        <taxon>Phytophthora</taxon>
    </lineage>
</organism>
<evidence type="ECO:0000256" key="2">
    <source>
        <dbReference type="ARBA" id="ARBA00023043"/>
    </source>
</evidence>
<keyword evidence="5" id="KW-1185">Reference proteome</keyword>
<dbReference type="PRINTS" id="PR01415">
    <property type="entry name" value="ANKYRIN"/>
</dbReference>
<keyword evidence="2 3" id="KW-0040">ANK repeat</keyword>
<dbReference type="SUPFAM" id="SSF48403">
    <property type="entry name" value="Ankyrin repeat"/>
    <property type="match status" value="1"/>
</dbReference>
<feature type="repeat" description="ANK" evidence="3">
    <location>
        <begin position="238"/>
        <end position="270"/>
    </location>
</feature>
<gene>
    <name evidence="4" type="ORF">Plil01_001750700</name>
</gene>
<dbReference type="Proteomes" id="UP001165083">
    <property type="component" value="Unassembled WGS sequence"/>
</dbReference>
<evidence type="ECO:0000256" key="1">
    <source>
        <dbReference type="ARBA" id="ARBA00022737"/>
    </source>
</evidence>
<feature type="repeat" description="ANK" evidence="3">
    <location>
        <begin position="305"/>
        <end position="337"/>
    </location>
</feature>
<dbReference type="PANTHER" id="PTHR24198:SF165">
    <property type="entry name" value="ANKYRIN REPEAT-CONTAINING PROTEIN-RELATED"/>
    <property type="match status" value="1"/>
</dbReference>
<reference evidence="4" key="1">
    <citation type="submission" date="2023-04" db="EMBL/GenBank/DDBJ databases">
        <title>Phytophthora lilii NBRC 32176.</title>
        <authorList>
            <person name="Ichikawa N."/>
            <person name="Sato H."/>
            <person name="Tonouchi N."/>
        </authorList>
    </citation>
    <scope>NUCLEOTIDE SEQUENCE</scope>
    <source>
        <strain evidence="4">NBRC 32176</strain>
    </source>
</reference>
<accession>A0A9W7D9P8</accession>
<feature type="repeat" description="ANK" evidence="3">
    <location>
        <begin position="205"/>
        <end position="237"/>
    </location>
</feature>
<evidence type="ECO:0000313" key="5">
    <source>
        <dbReference type="Proteomes" id="UP001165083"/>
    </source>
</evidence>
<dbReference type="PANTHER" id="PTHR24198">
    <property type="entry name" value="ANKYRIN REPEAT AND PROTEIN KINASE DOMAIN-CONTAINING PROTEIN"/>
    <property type="match status" value="1"/>
</dbReference>
<keyword evidence="1" id="KW-0677">Repeat</keyword>
<dbReference type="SMART" id="SM00248">
    <property type="entry name" value="ANK"/>
    <property type="match status" value="5"/>
</dbReference>
<sequence length="432" mass="46313">MERALAPKKKTACGPDESGSLALSQSAAAITSRPPQVFLPRTAASASTAAHPVERLRLVSRTSPPLVSPPSTREVIMTLSGPVKQLEAARGYVYPTDGALVPVSAKKAAAHHLLHGYRHRSAKVWHFLGHKLAAIKTVKQRKKLLEVVAKGDLAEVMDALNAGADLAAKNSLGQSPAYVAASNGLHHVLTLLLERGANANGVALDGTSPLHAACENNHDRAAKILLKYNARVDVAALNGYTPLHLAAKHGHTEIVAVLLSARAKYDFPVRDTTTTALLLACMAGHSNVVEQLLDAGADPQVEDADGNTPLHFTSRDGNYRATYLLLTAGADPDMPNEQDQTAFEMAELQGHSHVQYLLETNGMGVDGQTVDEMDMACAQDARLSESLARNRPEIAEVIVKLHMKYASYFALGALPEDERVTEFSENTNQLLF</sequence>
<proteinExistence type="predicted"/>
<protein>
    <submittedName>
        <fullName evidence="4">Unnamed protein product</fullName>
    </submittedName>
</protein>
<dbReference type="Gene3D" id="1.25.40.20">
    <property type="entry name" value="Ankyrin repeat-containing domain"/>
    <property type="match status" value="2"/>
</dbReference>
<dbReference type="InterPro" id="IPR036770">
    <property type="entry name" value="Ankyrin_rpt-contain_sf"/>
</dbReference>
<feature type="repeat" description="ANK" evidence="3">
    <location>
        <begin position="172"/>
        <end position="200"/>
    </location>
</feature>